<organism evidence="1 2">
    <name type="scientific">Nocardia donostiensis</name>
    <dbReference type="NCBI Taxonomy" id="1538463"/>
    <lineage>
        <taxon>Bacteria</taxon>
        <taxon>Bacillati</taxon>
        <taxon>Actinomycetota</taxon>
        <taxon>Actinomycetes</taxon>
        <taxon>Mycobacteriales</taxon>
        <taxon>Nocardiaceae</taxon>
        <taxon>Nocardia</taxon>
    </lineage>
</organism>
<evidence type="ECO:0000313" key="2">
    <source>
        <dbReference type="Proteomes" id="UP000188836"/>
    </source>
</evidence>
<dbReference type="RefSeq" id="WP_077118244.1">
    <property type="nucleotide sequence ID" value="NZ_LOKT01000006.1"/>
</dbReference>
<dbReference type="Pfam" id="PF11209">
    <property type="entry name" value="LmeA"/>
    <property type="match status" value="1"/>
</dbReference>
<reference evidence="1 2" key="1">
    <citation type="journal article" date="2016" name="Antonie Van Leeuwenhoek">
        <title>Nocardia donostiensis sp. nov., isolated from human respiratory specimens.</title>
        <authorList>
            <person name="Ercibengoa M."/>
            <person name="Bell M."/>
            <person name="Marimon J.M."/>
            <person name="Humrighouse B."/>
            <person name="Klenk H.P."/>
            <person name="Potter G."/>
            <person name="Perez-Trallero E."/>
        </authorList>
    </citation>
    <scope>NUCLEOTIDE SEQUENCE [LARGE SCALE GENOMIC DNA]</scope>
    <source>
        <strain evidence="1 2">X1655</strain>
    </source>
</reference>
<gene>
    <name evidence="1" type="ORF">B0T46_16715</name>
</gene>
<sequence>MPIQPRPAPRVSRRTLVIALVTVVVVLAAVLVGGEAYARHTVASCISSQLEKEMGSKIDVGFGPKPMLLTWIDGELPRMSIDSDGVQFGPAVGMRVQATFHDIQVADGGSKGTEIGSSTAHVTWSNEGIAQTLKGLVSDVSSSESSGVLTMAALGGIAQLQLIPQIRDGQVDVQLTSAELLGIGVPNDLAQAVVDLFTQGFQNYPFGMQPTQLKVTDNGVEVQLRGGPTELPAGNGDTSC</sequence>
<evidence type="ECO:0008006" key="3">
    <source>
        <dbReference type="Google" id="ProtNLM"/>
    </source>
</evidence>
<name>A0A1W0BP72_9NOCA</name>
<keyword evidence="2" id="KW-1185">Reference proteome</keyword>
<comment type="caution">
    <text evidence="1">The sequence shown here is derived from an EMBL/GenBank/DDBJ whole genome shotgun (WGS) entry which is preliminary data.</text>
</comment>
<accession>A0A1W0BP72</accession>
<protein>
    <recommendedName>
        <fullName evidence="3">DUF2993 domain-containing protein</fullName>
    </recommendedName>
</protein>
<dbReference type="AlphaFoldDB" id="A0A1W0BP72"/>
<proteinExistence type="predicted"/>
<dbReference type="OrthoDB" id="4201904at2"/>
<evidence type="ECO:0000313" key="1">
    <source>
        <dbReference type="EMBL" id="ONM47548.1"/>
    </source>
</evidence>
<dbReference type="EMBL" id="MUMY01000014">
    <property type="protein sequence ID" value="ONM47548.1"/>
    <property type="molecule type" value="Genomic_DNA"/>
</dbReference>
<dbReference type="InterPro" id="IPR021373">
    <property type="entry name" value="DUF2993"/>
</dbReference>
<dbReference type="Proteomes" id="UP000188836">
    <property type="component" value="Unassembled WGS sequence"/>
</dbReference>
<dbReference type="STRING" id="1538463.B0T36_10590"/>